<proteinExistence type="predicted"/>
<reference evidence="1 2" key="1">
    <citation type="submission" date="2018-06" db="EMBL/GenBank/DDBJ databases">
        <authorList>
            <consortium name="Pathogen Informatics"/>
            <person name="Doyle S."/>
        </authorList>
    </citation>
    <scope>NUCLEOTIDE SEQUENCE [LARGE SCALE GENOMIC DNA]</scope>
    <source>
        <strain evidence="1 2">NCTC13028</strain>
    </source>
</reference>
<dbReference type="RefSeq" id="WP_111921373.1">
    <property type="nucleotide sequence ID" value="NZ_UAWC01000007.1"/>
</dbReference>
<sequence>MKVIVDRESGYITRIISNSIAPQVLKVNEIEITVEDPEIIDAFNRGEEILYNKDTGEIYYEPQTEIDPEKVALYEAVANLFEEIQALKEQIGGVK</sequence>
<dbReference type="AlphaFoldDB" id="A0A2X2Y8A6"/>
<organism evidence="1 2">
    <name type="scientific">Clostridium cochlearium</name>
    <dbReference type="NCBI Taxonomy" id="1494"/>
    <lineage>
        <taxon>Bacteria</taxon>
        <taxon>Bacillati</taxon>
        <taxon>Bacillota</taxon>
        <taxon>Clostridia</taxon>
        <taxon>Eubacteriales</taxon>
        <taxon>Clostridiaceae</taxon>
        <taxon>Clostridium</taxon>
    </lineage>
</organism>
<evidence type="ECO:0000313" key="2">
    <source>
        <dbReference type="Proteomes" id="UP000250223"/>
    </source>
</evidence>
<evidence type="ECO:0000313" key="1">
    <source>
        <dbReference type="EMBL" id="SQB34159.1"/>
    </source>
</evidence>
<name>A0A2X2Y8A6_CLOCO</name>
<dbReference type="EMBL" id="UAWC01000007">
    <property type="protein sequence ID" value="SQB34159.1"/>
    <property type="molecule type" value="Genomic_DNA"/>
</dbReference>
<protein>
    <submittedName>
        <fullName evidence="1">Uncharacterized protein</fullName>
    </submittedName>
</protein>
<gene>
    <name evidence="1" type="ORF">NCTC13028_01053</name>
</gene>
<accession>A0A2X2Y8A6</accession>
<dbReference type="Proteomes" id="UP000250223">
    <property type="component" value="Unassembled WGS sequence"/>
</dbReference>